<evidence type="ECO:0000256" key="1">
    <source>
        <dbReference type="SAM" id="Phobius"/>
    </source>
</evidence>
<name>A0AAV6ZI69_ENGPU</name>
<protein>
    <submittedName>
        <fullName evidence="2">Uncharacterized protein</fullName>
    </submittedName>
</protein>
<feature type="transmembrane region" description="Helical" evidence="1">
    <location>
        <begin position="84"/>
        <end position="106"/>
    </location>
</feature>
<dbReference type="EMBL" id="WNYA01000308">
    <property type="protein sequence ID" value="KAG8548842.1"/>
    <property type="molecule type" value="Genomic_DNA"/>
</dbReference>
<dbReference type="AlphaFoldDB" id="A0AAV6ZI69"/>
<evidence type="ECO:0000313" key="3">
    <source>
        <dbReference type="Proteomes" id="UP000824782"/>
    </source>
</evidence>
<organism evidence="2 3">
    <name type="scientific">Engystomops pustulosus</name>
    <name type="common">Tungara frog</name>
    <name type="synonym">Physalaemus pustulosus</name>
    <dbReference type="NCBI Taxonomy" id="76066"/>
    <lineage>
        <taxon>Eukaryota</taxon>
        <taxon>Metazoa</taxon>
        <taxon>Chordata</taxon>
        <taxon>Craniata</taxon>
        <taxon>Vertebrata</taxon>
        <taxon>Euteleostomi</taxon>
        <taxon>Amphibia</taxon>
        <taxon>Batrachia</taxon>
        <taxon>Anura</taxon>
        <taxon>Neobatrachia</taxon>
        <taxon>Hyloidea</taxon>
        <taxon>Leptodactylidae</taxon>
        <taxon>Leiuperinae</taxon>
        <taxon>Engystomops</taxon>
    </lineage>
</organism>
<dbReference type="Proteomes" id="UP000824782">
    <property type="component" value="Unassembled WGS sequence"/>
</dbReference>
<reference evidence="2" key="1">
    <citation type="thesis" date="2020" institute="ProQuest LLC" country="789 East Eisenhower Parkway, Ann Arbor, MI, USA">
        <title>Comparative Genomics and Chromosome Evolution.</title>
        <authorList>
            <person name="Mudd A.B."/>
        </authorList>
    </citation>
    <scope>NUCLEOTIDE SEQUENCE</scope>
    <source>
        <strain evidence="2">237g6f4</strain>
        <tissue evidence="2">Blood</tissue>
    </source>
</reference>
<evidence type="ECO:0000313" key="2">
    <source>
        <dbReference type="EMBL" id="KAG8548842.1"/>
    </source>
</evidence>
<keyword evidence="1" id="KW-0812">Transmembrane</keyword>
<keyword evidence="1" id="KW-1133">Transmembrane helix</keyword>
<comment type="caution">
    <text evidence="2">The sequence shown here is derived from an EMBL/GenBank/DDBJ whole genome shotgun (WGS) entry which is preliminary data.</text>
</comment>
<proteinExistence type="predicted"/>
<gene>
    <name evidence="2" type="ORF">GDO81_023830</name>
</gene>
<keyword evidence="1" id="KW-0472">Membrane</keyword>
<sequence>MTQETKELQEDPCKSAVRVLKSEAFDELGHFGNILHGGRLEVLPCPDLNIQNSEEPKTLDVFKGKKAKVKLKMSEGSGIFISKLHLNVSLFMSLLLSLLELAAFMVRYQQILV</sequence>
<accession>A0AAV6ZI69</accession>
<keyword evidence="3" id="KW-1185">Reference proteome</keyword>